<reference evidence="1" key="1">
    <citation type="submission" date="2010-02" db="EMBL/GenBank/DDBJ databases">
        <title>Sequencing and annotation of the Blastocystis hominis genome.</title>
        <authorList>
            <person name="Wincker P."/>
        </authorList>
    </citation>
    <scope>NUCLEOTIDE SEQUENCE</scope>
    <source>
        <strain evidence="1">Singapore isolate B</strain>
    </source>
</reference>
<dbReference type="InParanoid" id="D8M9D8"/>
<dbReference type="AlphaFoldDB" id="D8M9D8"/>
<evidence type="ECO:0000313" key="1">
    <source>
        <dbReference type="EMBL" id="CBK24677.2"/>
    </source>
</evidence>
<evidence type="ECO:0000313" key="2">
    <source>
        <dbReference type="Proteomes" id="UP000008312"/>
    </source>
</evidence>
<gene>
    <name evidence="1" type="ORF">GSBLH_T00004387001</name>
</gene>
<dbReference type="Proteomes" id="UP000008312">
    <property type="component" value="Unassembled WGS sequence"/>
</dbReference>
<dbReference type="EMBL" id="FN668688">
    <property type="protein sequence ID" value="CBK24677.2"/>
    <property type="molecule type" value="Genomic_DNA"/>
</dbReference>
<dbReference type="RefSeq" id="XP_012898725.1">
    <property type="nucleotide sequence ID" value="XM_013043271.1"/>
</dbReference>
<sequence length="73" mass="8314">MSEPSSKRPKGNASMLGFSPRQRFLPATIEILATALHSPKCYYHFFSDRGCVYSDRNPHSGLFPSNRRVQDRV</sequence>
<keyword evidence="2" id="KW-1185">Reference proteome</keyword>
<name>D8M9D8_BLAHO</name>
<dbReference type="GeneID" id="24921416"/>
<accession>D8M9D8</accession>
<proteinExistence type="predicted"/>
<organism evidence="1">
    <name type="scientific">Blastocystis hominis</name>
    <dbReference type="NCBI Taxonomy" id="12968"/>
    <lineage>
        <taxon>Eukaryota</taxon>
        <taxon>Sar</taxon>
        <taxon>Stramenopiles</taxon>
        <taxon>Bigyra</taxon>
        <taxon>Opalozoa</taxon>
        <taxon>Opalinata</taxon>
        <taxon>Blastocystidae</taxon>
        <taxon>Blastocystis</taxon>
    </lineage>
</organism>
<protein>
    <submittedName>
        <fullName evidence="1">Uncharacterized protein</fullName>
    </submittedName>
</protein>